<sequence>MPPDSSSAGGRQTYLVDASVYIFRAWHSMPDRFADPAGRPTNAVYGFARFLCELLEQTRARHVAVAFDESLTTSFRNEIYPDYKANREPAPQELKRQFAWCQDLGRALGITVCADSYYEADDLIATLAGQCRSRGQSVCVVTGDKDLAQLLIDEDHWWDFSRRRRLDRRGVFEHFGVHPHQIADFLALTGDAVDNIPGVPGVGPKTASALMAHFGSLDALYERLDEIAWLKIRGAKTLATKLRQHEAAARLARRLTGLHTEVPKLAEIGELERRRADGDALDALLDGLGFGRPLRERLHRLGETG</sequence>
<dbReference type="CDD" id="cd09898">
    <property type="entry name" value="H3TH_53EXO"/>
    <property type="match status" value="1"/>
</dbReference>
<organism evidence="5 6">
    <name type="scientific">Wenzhouxiangella sediminis</name>
    <dbReference type="NCBI Taxonomy" id="1792836"/>
    <lineage>
        <taxon>Bacteria</taxon>
        <taxon>Pseudomonadati</taxon>
        <taxon>Pseudomonadota</taxon>
        <taxon>Gammaproteobacteria</taxon>
        <taxon>Chromatiales</taxon>
        <taxon>Wenzhouxiangellaceae</taxon>
        <taxon>Wenzhouxiangella</taxon>
    </lineage>
</organism>
<protein>
    <submittedName>
        <fullName evidence="5">Exodeoxyribonuclease IX</fullName>
    </submittedName>
</protein>
<dbReference type="GO" id="GO:0033567">
    <property type="term" value="P:DNA replication, Okazaki fragment processing"/>
    <property type="evidence" value="ECO:0007669"/>
    <property type="project" value="InterPro"/>
</dbReference>
<proteinExistence type="predicted"/>
<keyword evidence="1" id="KW-0540">Nuclease</keyword>
<keyword evidence="3" id="KW-0238">DNA-binding</keyword>
<dbReference type="SMART" id="SM00475">
    <property type="entry name" value="53EXOc"/>
    <property type="match status" value="1"/>
</dbReference>
<dbReference type="GO" id="GO:0008409">
    <property type="term" value="F:5'-3' exonuclease activity"/>
    <property type="evidence" value="ECO:0007669"/>
    <property type="project" value="InterPro"/>
</dbReference>
<evidence type="ECO:0000256" key="2">
    <source>
        <dbReference type="ARBA" id="ARBA00022801"/>
    </source>
</evidence>
<dbReference type="InterPro" id="IPR020046">
    <property type="entry name" value="5-3_exonucl_a-hlix_arch_N"/>
</dbReference>
<dbReference type="PANTHER" id="PTHR42646:SF2">
    <property type="entry name" value="5'-3' EXONUCLEASE FAMILY PROTEIN"/>
    <property type="match status" value="1"/>
</dbReference>
<dbReference type="AlphaFoldDB" id="A0A3E1KCR1"/>
<evidence type="ECO:0000256" key="1">
    <source>
        <dbReference type="ARBA" id="ARBA00022722"/>
    </source>
</evidence>
<dbReference type="InterPro" id="IPR038969">
    <property type="entry name" value="FEN"/>
</dbReference>
<dbReference type="FunFam" id="1.10.150.20:FF:000003">
    <property type="entry name" value="DNA polymerase I"/>
    <property type="match status" value="1"/>
</dbReference>
<reference evidence="5 6" key="1">
    <citation type="submission" date="2018-08" db="EMBL/GenBank/DDBJ databases">
        <title>Wenzhouxiangella salilacus sp. nov., a novel bacterium isolated from a saline lake in Xinjiang Province, China.</title>
        <authorList>
            <person name="Han S."/>
        </authorList>
    </citation>
    <scope>NUCLEOTIDE SEQUENCE [LARGE SCALE GENOMIC DNA]</scope>
    <source>
        <strain evidence="5 6">XDB06</strain>
    </source>
</reference>
<dbReference type="EMBL" id="QUZK01000005">
    <property type="protein sequence ID" value="RFF32576.1"/>
    <property type="molecule type" value="Genomic_DNA"/>
</dbReference>
<dbReference type="SUPFAM" id="SSF88723">
    <property type="entry name" value="PIN domain-like"/>
    <property type="match status" value="1"/>
</dbReference>
<dbReference type="InterPro" id="IPR036279">
    <property type="entry name" value="5-3_exonuclease_C_sf"/>
</dbReference>
<dbReference type="CDD" id="cd09859">
    <property type="entry name" value="PIN_53EXO"/>
    <property type="match status" value="1"/>
</dbReference>
<gene>
    <name evidence="5" type="ORF">DZC52_01125</name>
</gene>
<accession>A0A3E1KCR1</accession>
<dbReference type="OrthoDB" id="9806424at2"/>
<dbReference type="SMART" id="SM00279">
    <property type="entry name" value="HhH2"/>
    <property type="match status" value="1"/>
</dbReference>
<dbReference type="InterPro" id="IPR029060">
    <property type="entry name" value="PIN-like_dom_sf"/>
</dbReference>
<evidence type="ECO:0000313" key="5">
    <source>
        <dbReference type="EMBL" id="RFF32576.1"/>
    </source>
</evidence>
<dbReference type="RefSeq" id="WP_116649283.1">
    <property type="nucleotide sequence ID" value="NZ_QUZK01000005.1"/>
</dbReference>
<evidence type="ECO:0000259" key="4">
    <source>
        <dbReference type="SMART" id="SM00475"/>
    </source>
</evidence>
<keyword evidence="2" id="KW-0378">Hydrolase</keyword>
<dbReference type="Proteomes" id="UP000260351">
    <property type="component" value="Unassembled WGS sequence"/>
</dbReference>
<name>A0A3E1KCR1_9GAMM</name>
<dbReference type="Gene3D" id="1.10.150.20">
    <property type="entry name" value="5' to 3' exonuclease, C-terminal subdomain"/>
    <property type="match status" value="1"/>
</dbReference>
<keyword evidence="6" id="KW-1185">Reference proteome</keyword>
<comment type="caution">
    <text evidence="5">The sequence shown here is derived from an EMBL/GenBank/DDBJ whole genome shotgun (WGS) entry which is preliminary data.</text>
</comment>
<dbReference type="InterPro" id="IPR020045">
    <property type="entry name" value="DNA_polI_H3TH"/>
</dbReference>
<dbReference type="PANTHER" id="PTHR42646">
    <property type="entry name" value="FLAP ENDONUCLEASE XNI"/>
    <property type="match status" value="1"/>
</dbReference>
<evidence type="ECO:0000256" key="3">
    <source>
        <dbReference type="ARBA" id="ARBA00023125"/>
    </source>
</evidence>
<dbReference type="GO" id="GO:0017108">
    <property type="term" value="F:5'-flap endonuclease activity"/>
    <property type="evidence" value="ECO:0007669"/>
    <property type="project" value="InterPro"/>
</dbReference>
<dbReference type="Pfam" id="PF02739">
    <property type="entry name" value="5_3_exonuc_N"/>
    <property type="match status" value="1"/>
</dbReference>
<feature type="domain" description="5'-3' exonuclease" evidence="4">
    <location>
        <begin position="10"/>
        <end position="274"/>
    </location>
</feature>
<dbReference type="SUPFAM" id="SSF47807">
    <property type="entry name" value="5' to 3' exonuclease, C-terminal subdomain"/>
    <property type="match status" value="1"/>
</dbReference>
<dbReference type="InterPro" id="IPR008918">
    <property type="entry name" value="HhH2"/>
</dbReference>
<dbReference type="InterPro" id="IPR002421">
    <property type="entry name" value="5-3_exonuclease"/>
</dbReference>
<dbReference type="Pfam" id="PF01367">
    <property type="entry name" value="5_3_exonuc"/>
    <property type="match status" value="1"/>
</dbReference>
<evidence type="ECO:0000313" key="6">
    <source>
        <dbReference type="Proteomes" id="UP000260351"/>
    </source>
</evidence>
<dbReference type="Gene3D" id="3.40.50.1010">
    <property type="entry name" value="5'-nuclease"/>
    <property type="match status" value="1"/>
</dbReference>
<dbReference type="GO" id="GO:0003677">
    <property type="term" value="F:DNA binding"/>
    <property type="evidence" value="ECO:0007669"/>
    <property type="project" value="UniProtKB-KW"/>
</dbReference>